<dbReference type="AlphaFoldDB" id="A0A450UEG7"/>
<reference evidence="3" key="1">
    <citation type="submission" date="2019-02" db="EMBL/GenBank/DDBJ databases">
        <authorList>
            <person name="Gruber-Vodicka R. H."/>
            <person name="Seah K. B. B."/>
        </authorList>
    </citation>
    <scope>NUCLEOTIDE SEQUENCE</scope>
    <source>
        <strain evidence="4">BECK_SA2B12</strain>
        <strain evidence="2">BECK_SA2B15</strain>
        <strain evidence="3">BECK_SA2B20</strain>
    </source>
</reference>
<feature type="signal peptide" evidence="1">
    <location>
        <begin position="1"/>
        <end position="21"/>
    </location>
</feature>
<feature type="chain" id="PRO_5036113413" evidence="1">
    <location>
        <begin position="22"/>
        <end position="249"/>
    </location>
</feature>
<evidence type="ECO:0000313" key="4">
    <source>
        <dbReference type="EMBL" id="VFJ97973.1"/>
    </source>
</evidence>
<proteinExistence type="predicted"/>
<name>A0A450UEG7_9GAMM</name>
<dbReference type="InterPro" id="IPR010239">
    <property type="entry name" value="CHP02001"/>
</dbReference>
<evidence type="ECO:0000256" key="1">
    <source>
        <dbReference type="SAM" id="SignalP"/>
    </source>
</evidence>
<dbReference type="EMBL" id="CAADFJ010000017">
    <property type="protein sequence ID" value="VFJ97973.1"/>
    <property type="molecule type" value="Genomic_DNA"/>
</dbReference>
<keyword evidence="1" id="KW-0732">Signal</keyword>
<dbReference type="EMBL" id="CAADFG010000018">
    <property type="protein sequence ID" value="VFJ89963.1"/>
    <property type="molecule type" value="Genomic_DNA"/>
</dbReference>
<dbReference type="EMBL" id="CAADFI010000012">
    <property type="protein sequence ID" value="VFJ90947.1"/>
    <property type="molecule type" value="Genomic_DNA"/>
</dbReference>
<sequence length="249" mass="27128">MRKSLVLPVCAFFCTVPVAYGDDTGPIHEFTGNIAITTDYLFRGYSQTGEGAAIQGGMDYTHAPSGFYAGTWASSIEFDTPGDTDDASIEVDLYAGITRTFSSGVSWDVGTLFYYYPDQNQDASARYDYLEVYGALGYTFENSFLRPTVGVKLSYSGDYFGEDGDSFYPEASLDLALPQSFGLGFHVGRLDVKGDKTTPGGYDYTHWSVALSREIAGFGLDLSYNDANDDGACPDDLCEAVVFSMSRDF</sequence>
<gene>
    <name evidence="2" type="ORF">BECKH772A_GA0070896_1001829</name>
    <name evidence="3" type="ORF">BECKH772B_GA0070898_1001233</name>
    <name evidence="4" type="ORF">BECKH772C_GA0070978_1001729</name>
</gene>
<protein>
    <submittedName>
        <fullName evidence="3">Uncharacterized protein</fullName>
    </submittedName>
</protein>
<dbReference type="Pfam" id="PF09694">
    <property type="entry name" value="Gcw_chp"/>
    <property type="match status" value="1"/>
</dbReference>
<evidence type="ECO:0000313" key="2">
    <source>
        <dbReference type="EMBL" id="VFJ89963.1"/>
    </source>
</evidence>
<dbReference type="NCBIfam" id="TIGR02001">
    <property type="entry name" value="gcw_chp"/>
    <property type="match status" value="1"/>
</dbReference>
<accession>A0A450UEG7</accession>
<evidence type="ECO:0000313" key="3">
    <source>
        <dbReference type="EMBL" id="VFJ90947.1"/>
    </source>
</evidence>
<organism evidence="3">
    <name type="scientific">Candidatus Kentrum eta</name>
    <dbReference type="NCBI Taxonomy" id="2126337"/>
    <lineage>
        <taxon>Bacteria</taxon>
        <taxon>Pseudomonadati</taxon>
        <taxon>Pseudomonadota</taxon>
        <taxon>Gammaproteobacteria</taxon>
        <taxon>Candidatus Kentrum</taxon>
    </lineage>
</organism>